<feature type="domain" description="HAMP" evidence="20">
    <location>
        <begin position="180"/>
        <end position="232"/>
    </location>
</feature>
<evidence type="ECO:0000256" key="5">
    <source>
        <dbReference type="ARBA" id="ARBA00022553"/>
    </source>
</evidence>
<dbReference type="Pfam" id="PF00672">
    <property type="entry name" value="HAMP"/>
    <property type="match status" value="1"/>
</dbReference>
<keyword evidence="17" id="KW-0175">Coiled coil</keyword>
<comment type="caution">
    <text evidence="21">The sequence shown here is derived from an EMBL/GenBank/DDBJ whole genome shotgun (WGS) entry which is preliminary data.</text>
</comment>
<keyword evidence="11 18" id="KW-1133">Transmembrane helix</keyword>
<dbReference type="Gene3D" id="6.10.340.10">
    <property type="match status" value="1"/>
</dbReference>
<keyword evidence="5" id="KW-0597">Phosphoprotein</keyword>
<dbReference type="PANTHER" id="PTHR45528">
    <property type="entry name" value="SENSOR HISTIDINE KINASE CPXA"/>
    <property type="match status" value="1"/>
</dbReference>
<keyword evidence="10" id="KW-0067">ATP-binding</keyword>
<dbReference type="Pfam" id="PF02518">
    <property type="entry name" value="HATPase_c"/>
    <property type="match status" value="1"/>
</dbReference>
<dbReference type="InterPro" id="IPR003594">
    <property type="entry name" value="HATPase_dom"/>
</dbReference>
<dbReference type="PROSITE" id="PS50109">
    <property type="entry name" value="HIS_KIN"/>
    <property type="match status" value="1"/>
</dbReference>
<feature type="transmembrane region" description="Helical" evidence="18">
    <location>
        <begin position="6"/>
        <end position="27"/>
    </location>
</feature>
<comment type="function">
    <text evidence="15">Member of the two-component regulatory system HssS/HssR involved in intracellular heme homeostasis and tempering of staphylococcal virulence. HssS functions as a heme sensor histidine kinase which is autophosphorylated at a histidine residue and transfers its phosphate group to an aspartate residue of HssR. HssR/HssS activates the expression of hrtAB, an efflux pump, in response to extracellular heme, hemin, hemoglobin or blood.</text>
</comment>
<dbReference type="InterPro" id="IPR036097">
    <property type="entry name" value="HisK_dim/P_sf"/>
</dbReference>
<dbReference type="Gene3D" id="3.30.565.10">
    <property type="entry name" value="Histidine kinase-like ATPase, C-terminal domain"/>
    <property type="match status" value="1"/>
</dbReference>
<evidence type="ECO:0000256" key="6">
    <source>
        <dbReference type="ARBA" id="ARBA00022679"/>
    </source>
</evidence>
<evidence type="ECO:0000256" key="18">
    <source>
        <dbReference type="SAM" id="Phobius"/>
    </source>
</evidence>
<keyword evidence="7 18" id="KW-0812">Transmembrane</keyword>
<dbReference type="PANTHER" id="PTHR45528:SF11">
    <property type="entry name" value="HISTIDINE KINASE"/>
    <property type="match status" value="1"/>
</dbReference>
<evidence type="ECO:0000256" key="9">
    <source>
        <dbReference type="ARBA" id="ARBA00022777"/>
    </source>
</evidence>
<organism evidence="21 22">
    <name type="scientific">Paenibacillus sepulcri</name>
    <dbReference type="NCBI Taxonomy" id="359917"/>
    <lineage>
        <taxon>Bacteria</taxon>
        <taxon>Bacillati</taxon>
        <taxon>Bacillota</taxon>
        <taxon>Bacilli</taxon>
        <taxon>Bacillales</taxon>
        <taxon>Paenibacillaceae</taxon>
        <taxon>Paenibacillus</taxon>
    </lineage>
</organism>
<evidence type="ECO:0000256" key="13">
    <source>
        <dbReference type="ARBA" id="ARBA00023026"/>
    </source>
</evidence>
<comment type="catalytic activity">
    <reaction evidence="1">
        <text>ATP + protein L-histidine = ADP + protein N-phospho-L-histidine.</text>
        <dbReference type="EC" id="2.7.13.3"/>
    </reaction>
</comment>
<evidence type="ECO:0000259" key="20">
    <source>
        <dbReference type="PROSITE" id="PS50885"/>
    </source>
</evidence>
<keyword evidence="8" id="KW-0547">Nucleotide-binding</keyword>
<keyword evidence="22" id="KW-1185">Reference proteome</keyword>
<dbReference type="SUPFAM" id="SSF158472">
    <property type="entry name" value="HAMP domain-like"/>
    <property type="match status" value="1"/>
</dbReference>
<dbReference type="GO" id="GO:0016301">
    <property type="term" value="F:kinase activity"/>
    <property type="evidence" value="ECO:0007669"/>
    <property type="project" value="UniProtKB-KW"/>
</dbReference>
<dbReference type="Proteomes" id="UP001519887">
    <property type="component" value="Unassembled WGS sequence"/>
</dbReference>
<dbReference type="SMART" id="SM00388">
    <property type="entry name" value="HisKA"/>
    <property type="match status" value="1"/>
</dbReference>
<dbReference type="EMBL" id="JAHZIK010000385">
    <property type="protein sequence ID" value="MBW7455554.1"/>
    <property type="molecule type" value="Genomic_DNA"/>
</dbReference>
<keyword evidence="12" id="KW-0902">Two-component regulatory system</keyword>
<evidence type="ECO:0000256" key="4">
    <source>
        <dbReference type="ARBA" id="ARBA00022475"/>
    </source>
</evidence>
<proteinExistence type="predicted"/>
<dbReference type="CDD" id="cd06225">
    <property type="entry name" value="HAMP"/>
    <property type="match status" value="1"/>
</dbReference>
<evidence type="ECO:0000256" key="16">
    <source>
        <dbReference type="ARBA" id="ARBA00040841"/>
    </source>
</evidence>
<evidence type="ECO:0000256" key="11">
    <source>
        <dbReference type="ARBA" id="ARBA00022989"/>
    </source>
</evidence>
<dbReference type="EC" id="2.7.13.3" evidence="3"/>
<keyword evidence="14 18" id="KW-0472">Membrane</keyword>
<keyword evidence="6" id="KW-0808">Transferase</keyword>
<evidence type="ECO:0000256" key="10">
    <source>
        <dbReference type="ARBA" id="ARBA00022840"/>
    </source>
</evidence>
<keyword evidence="13" id="KW-0843">Virulence</keyword>
<dbReference type="InterPro" id="IPR036890">
    <property type="entry name" value="HATPase_C_sf"/>
</dbReference>
<feature type="transmembrane region" description="Helical" evidence="18">
    <location>
        <begin position="164"/>
        <end position="183"/>
    </location>
</feature>
<dbReference type="InterPro" id="IPR004358">
    <property type="entry name" value="Sig_transdc_His_kin-like_C"/>
</dbReference>
<dbReference type="RefSeq" id="WP_210043980.1">
    <property type="nucleotide sequence ID" value="NZ_JBHLVU010000001.1"/>
</dbReference>
<comment type="subcellular location">
    <subcellularLocation>
        <location evidence="2">Cell membrane</location>
        <topology evidence="2">Multi-pass membrane protein</topology>
    </subcellularLocation>
</comment>
<dbReference type="InterPro" id="IPR003661">
    <property type="entry name" value="HisK_dim/P_dom"/>
</dbReference>
<dbReference type="Gene3D" id="1.10.287.130">
    <property type="match status" value="1"/>
</dbReference>
<dbReference type="InterPro" id="IPR003660">
    <property type="entry name" value="HAMP_dom"/>
</dbReference>
<sequence>MIKYLYIRLIITFLATMIISMIFGFIINGRLYGDQLRNYIQDNVVINVKAIVQSYQQSNPDNVDALMKGMMSLPNYSIRVFDPDGRPLEDRNEGESTDRPMEVSADQINIVLNGGVYRDLEGHGFQDMMVGLPFSINDKPYALFAASEFGSAIDLISGFLKKQLFIVLLFGIVFIVISARYIVQPIQHLTKATRRMAKGDFSIRLTTRRKDEIGQLTASFNQMALELGMLDNIRRQFISDVSHEIQSPLTSIIGFTQALQHKQMDESSRMRLLRIIEEESNRLSRLSENLLQLNALEFEHLQLNRSEYRLDEQIRNVVIAYEPQWSSKRLNFELELDEILIEGDQDKLNQLWSNLIGNSIKFTEERGGIWIKAKRDNNAIEVSLTDDGHGIPEDEIHHIFKPFYKADKSRDRTIPGSGIGLSIVKRIVDLHQGEIDVKSRIGQGTTITVTLPLFHKGRK</sequence>
<dbReference type="PROSITE" id="PS50885">
    <property type="entry name" value="HAMP"/>
    <property type="match status" value="1"/>
</dbReference>
<evidence type="ECO:0000313" key="22">
    <source>
        <dbReference type="Proteomes" id="UP001519887"/>
    </source>
</evidence>
<name>A0ABS7C3S7_9BACL</name>
<dbReference type="InterPro" id="IPR005467">
    <property type="entry name" value="His_kinase_dom"/>
</dbReference>
<evidence type="ECO:0000256" key="14">
    <source>
        <dbReference type="ARBA" id="ARBA00023136"/>
    </source>
</evidence>
<evidence type="ECO:0000256" key="2">
    <source>
        <dbReference type="ARBA" id="ARBA00004651"/>
    </source>
</evidence>
<evidence type="ECO:0000256" key="3">
    <source>
        <dbReference type="ARBA" id="ARBA00012438"/>
    </source>
</evidence>
<evidence type="ECO:0000256" key="8">
    <source>
        <dbReference type="ARBA" id="ARBA00022741"/>
    </source>
</evidence>
<keyword evidence="9 21" id="KW-0418">Kinase</keyword>
<evidence type="ECO:0000256" key="17">
    <source>
        <dbReference type="SAM" id="Coils"/>
    </source>
</evidence>
<feature type="coiled-coil region" evidence="17">
    <location>
        <begin position="269"/>
        <end position="296"/>
    </location>
</feature>
<dbReference type="PRINTS" id="PR00344">
    <property type="entry name" value="BCTRLSENSOR"/>
</dbReference>
<evidence type="ECO:0000256" key="7">
    <source>
        <dbReference type="ARBA" id="ARBA00022692"/>
    </source>
</evidence>
<dbReference type="InterPro" id="IPR050398">
    <property type="entry name" value="HssS/ArlS-like"/>
</dbReference>
<dbReference type="SMART" id="SM00304">
    <property type="entry name" value="HAMP"/>
    <property type="match status" value="1"/>
</dbReference>
<dbReference type="CDD" id="cd00082">
    <property type="entry name" value="HisKA"/>
    <property type="match status" value="1"/>
</dbReference>
<dbReference type="CDD" id="cd00075">
    <property type="entry name" value="HATPase"/>
    <property type="match status" value="1"/>
</dbReference>
<evidence type="ECO:0000256" key="15">
    <source>
        <dbReference type="ARBA" id="ARBA00037219"/>
    </source>
</evidence>
<evidence type="ECO:0000256" key="12">
    <source>
        <dbReference type="ARBA" id="ARBA00023012"/>
    </source>
</evidence>
<dbReference type="SMART" id="SM00387">
    <property type="entry name" value="HATPase_c"/>
    <property type="match status" value="1"/>
</dbReference>
<feature type="domain" description="Histidine kinase" evidence="19">
    <location>
        <begin position="240"/>
        <end position="455"/>
    </location>
</feature>
<gene>
    <name evidence="21" type="ORF">K0U00_16135</name>
</gene>
<evidence type="ECO:0000256" key="1">
    <source>
        <dbReference type="ARBA" id="ARBA00000085"/>
    </source>
</evidence>
<dbReference type="Pfam" id="PF00512">
    <property type="entry name" value="HisKA"/>
    <property type="match status" value="1"/>
</dbReference>
<evidence type="ECO:0000313" key="21">
    <source>
        <dbReference type="EMBL" id="MBW7455554.1"/>
    </source>
</evidence>
<protein>
    <recommendedName>
        <fullName evidence="16">Heme sensor protein HssS</fullName>
        <ecNumber evidence="3">2.7.13.3</ecNumber>
    </recommendedName>
</protein>
<accession>A0ABS7C3S7</accession>
<dbReference type="SUPFAM" id="SSF47384">
    <property type="entry name" value="Homodimeric domain of signal transducing histidine kinase"/>
    <property type="match status" value="1"/>
</dbReference>
<reference evidence="21 22" key="1">
    <citation type="submission" date="2021-07" db="EMBL/GenBank/DDBJ databases">
        <title>Paenibacillus radiodurans sp. nov., isolated from the southeastern edge of Tengger Desert.</title>
        <authorList>
            <person name="Zhang G."/>
        </authorList>
    </citation>
    <scope>NUCLEOTIDE SEQUENCE [LARGE SCALE GENOMIC DNA]</scope>
    <source>
        <strain evidence="21 22">CCM 7311</strain>
    </source>
</reference>
<evidence type="ECO:0000259" key="19">
    <source>
        <dbReference type="PROSITE" id="PS50109"/>
    </source>
</evidence>
<dbReference type="SUPFAM" id="SSF55874">
    <property type="entry name" value="ATPase domain of HSP90 chaperone/DNA topoisomerase II/histidine kinase"/>
    <property type="match status" value="1"/>
</dbReference>
<keyword evidence="4" id="KW-1003">Cell membrane</keyword>